<keyword evidence="4" id="KW-1185">Reference proteome</keyword>
<feature type="region of interest" description="Disordered" evidence="2">
    <location>
        <begin position="461"/>
        <end position="484"/>
    </location>
</feature>
<dbReference type="InterPro" id="IPR052394">
    <property type="entry name" value="LRR-containing"/>
</dbReference>
<feature type="region of interest" description="Disordered" evidence="2">
    <location>
        <begin position="1"/>
        <end position="78"/>
    </location>
</feature>
<evidence type="ECO:0000256" key="2">
    <source>
        <dbReference type="SAM" id="MobiDB-lite"/>
    </source>
</evidence>
<accession>A0AAE0GJ73</accession>
<organism evidence="3 4">
    <name type="scientific">Cymbomonas tetramitiformis</name>
    <dbReference type="NCBI Taxonomy" id="36881"/>
    <lineage>
        <taxon>Eukaryota</taxon>
        <taxon>Viridiplantae</taxon>
        <taxon>Chlorophyta</taxon>
        <taxon>Pyramimonadophyceae</taxon>
        <taxon>Pyramimonadales</taxon>
        <taxon>Pyramimonadaceae</taxon>
        <taxon>Cymbomonas</taxon>
    </lineage>
</organism>
<gene>
    <name evidence="3" type="ORF">CYMTET_12885</name>
</gene>
<dbReference type="SMART" id="SM00368">
    <property type="entry name" value="LRR_RI"/>
    <property type="match status" value="7"/>
</dbReference>
<name>A0AAE0GJ73_9CHLO</name>
<reference evidence="3 4" key="1">
    <citation type="journal article" date="2015" name="Genome Biol. Evol.">
        <title>Comparative Genomics of a Bacterivorous Green Alga Reveals Evolutionary Causalities and Consequences of Phago-Mixotrophic Mode of Nutrition.</title>
        <authorList>
            <person name="Burns J.A."/>
            <person name="Paasch A."/>
            <person name="Narechania A."/>
            <person name="Kim E."/>
        </authorList>
    </citation>
    <scope>NUCLEOTIDE SEQUENCE [LARGE SCALE GENOMIC DNA]</scope>
    <source>
        <strain evidence="3 4">PLY_AMNH</strain>
    </source>
</reference>
<comment type="caution">
    <text evidence="3">The sequence shown here is derived from an EMBL/GenBank/DDBJ whole genome shotgun (WGS) entry which is preliminary data.</text>
</comment>
<evidence type="ECO:0000313" key="3">
    <source>
        <dbReference type="EMBL" id="KAK3279220.1"/>
    </source>
</evidence>
<dbReference type="EMBL" id="LGRX02005057">
    <property type="protein sequence ID" value="KAK3279220.1"/>
    <property type="molecule type" value="Genomic_DNA"/>
</dbReference>
<dbReference type="Pfam" id="PF13516">
    <property type="entry name" value="LRR_6"/>
    <property type="match status" value="1"/>
</dbReference>
<dbReference type="PANTHER" id="PTHR24114:SF2">
    <property type="entry name" value="F-BOX DOMAIN-CONTAINING PROTEIN-RELATED"/>
    <property type="match status" value="1"/>
</dbReference>
<feature type="compositionally biased region" description="Low complexity" evidence="2">
    <location>
        <begin position="30"/>
        <end position="40"/>
    </location>
</feature>
<feature type="compositionally biased region" description="Polar residues" evidence="2">
    <location>
        <begin position="1"/>
        <end position="29"/>
    </location>
</feature>
<evidence type="ECO:0000256" key="1">
    <source>
        <dbReference type="ARBA" id="ARBA00004430"/>
    </source>
</evidence>
<proteinExistence type="predicted"/>
<comment type="subcellular location">
    <subcellularLocation>
        <location evidence="1">Cytoplasm</location>
        <location evidence="1">Cytoskeleton</location>
        <location evidence="1">Cilium axoneme</location>
    </subcellularLocation>
</comment>
<dbReference type="InterPro" id="IPR032675">
    <property type="entry name" value="LRR_dom_sf"/>
</dbReference>
<dbReference type="Proteomes" id="UP001190700">
    <property type="component" value="Unassembled WGS sequence"/>
</dbReference>
<dbReference type="InterPro" id="IPR001611">
    <property type="entry name" value="Leu-rich_rpt"/>
</dbReference>
<dbReference type="PANTHER" id="PTHR24114">
    <property type="entry name" value="LEUCINE RICH REPEAT FAMILY PROTEIN"/>
    <property type="match status" value="1"/>
</dbReference>
<feature type="compositionally biased region" description="Low complexity" evidence="2">
    <location>
        <begin position="51"/>
        <end position="61"/>
    </location>
</feature>
<evidence type="ECO:0000313" key="4">
    <source>
        <dbReference type="Proteomes" id="UP001190700"/>
    </source>
</evidence>
<dbReference type="Pfam" id="PF00560">
    <property type="entry name" value="LRR_1"/>
    <property type="match status" value="1"/>
</dbReference>
<dbReference type="SUPFAM" id="SSF52047">
    <property type="entry name" value="RNI-like"/>
    <property type="match status" value="1"/>
</dbReference>
<sequence>MTSDDTWLPPLSSQASRRGVQGNTSVANTSLSSLRSASHSRGIKSERPHLLSRGSASSLSSIQRGALHSSGAKTDRSHLTFSQPGLQATVGFSDVVQSVASSRLQVKELEDAKAKQDRLVWKRHVERMGVTPRQVQTITQAPLNSAHNLVNAAVHQDMIEYKHKFSGANASAARRKTKTTVCLSSDAQEGEQAVRYPTPVDLGSDEEEGEYNTYLQHKWARLVVLVLSRAIAREVDTQPPSSAWPNPDATAIIAQKNYIKQEMLLHELLDIRYLENGDVESPVEVQRPKIPDSREATSTSQMLWNNVQLSLQSGDLLLDVLGPRKRLALLEQRNKMSFGEVVKAAIVNDGEEQRTKAQRVLNLHTSVEKTKSRMAARESTLHTPISGAVRDAERQFHLQRRATKYSYMHVSAQTITSASPDLNTPMPPATTRNPATRRNPVPPIVPNPKTNYAAAGVTNCTSAEETAAPGSRRRIRKPSSREPRRCLKEIEGTMPCPEKTSFITPYKTVIGKRSLGTHLVDTQIQASSESFFNMRTMKATLRREWEQIVAIKPKLAPDLLTWETLKRRLQGEFLDLQGLSDASSKIQGLCMFLKHHPDVKRVLLSSSNLDTARCRQLAGALEESTTAMVTRKMYRQGPAIRSAFLCTLELGSCNLSSACIAELSVLLTQDNGRSCLMELCLEENQFGDQGAITLAKSLKVNRTLQYLNVSRCGITDYGTSELAKMLEDNASLCHLLLDWNPLRERGALALAASLQNNVMLMVLSLSHCSIGVEGSGHLANMLKTNDNLTELNLSGNRLDHSVSQAFRECLEHNSALLVLSLCENPLGRYGGRRILDVLNFNSSLKAINLSKCELTSEFKNKLDPEDPAGEYRLDLSLPEEFATAELLLGLCRAQGTHSFAEGNISSVPVQMHSIEQLPSHGILSGSFVPTAAPPSGAVPISNAIFRSIYSQMMCLNSKSIDTEWRKAYISLLACVFYFTTEQACPFRLMGSPAALPPECRTGPAVSEAGPLREGAPHHEIKLLHQSHRRTVLLAPGLMCALGTADPGNCQKEIKQSVDTPRTQGPGAAVVSSRARGAEIEGGLRSGPQVTLILENAEDKLDVCYAML</sequence>
<feature type="non-terminal residue" evidence="3">
    <location>
        <position position="1107"/>
    </location>
</feature>
<dbReference type="Gene3D" id="3.80.10.10">
    <property type="entry name" value="Ribonuclease Inhibitor"/>
    <property type="match status" value="1"/>
</dbReference>
<protein>
    <submittedName>
        <fullName evidence="3">Uncharacterized protein</fullName>
    </submittedName>
</protein>
<dbReference type="AlphaFoldDB" id="A0AAE0GJ73"/>
<dbReference type="GO" id="GO:0005930">
    <property type="term" value="C:axoneme"/>
    <property type="evidence" value="ECO:0007669"/>
    <property type="project" value="UniProtKB-SubCell"/>
</dbReference>